<name>A0A564TRV5_STRCV</name>
<accession>A0A564TRV5</accession>
<dbReference type="AlphaFoldDB" id="A0A564TRV5"/>
<proteinExistence type="predicted"/>
<sequence length="60" mass="6851">MRLWLMKAIMLTVIGIVCYRLTMTNGGSIYHFPWEVFATLGIAGYVLKEVAKLFKLGEKK</sequence>
<evidence type="ECO:0008006" key="3">
    <source>
        <dbReference type="Google" id="ProtNLM"/>
    </source>
</evidence>
<protein>
    <recommendedName>
        <fullName evidence="3">Alanine aminotransferase</fullName>
    </recommendedName>
</protein>
<organism evidence="1 2">
    <name type="scientific">Streptococcus constellatus</name>
    <dbReference type="NCBI Taxonomy" id="76860"/>
    <lineage>
        <taxon>Bacteria</taxon>
        <taxon>Bacillati</taxon>
        <taxon>Bacillota</taxon>
        <taxon>Bacilli</taxon>
        <taxon>Lactobacillales</taxon>
        <taxon>Streptococcaceae</taxon>
        <taxon>Streptococcus</taxon>
        <taxon>Streptococcus anginosus group</taxon>
    </lineage>
</organism>
<gene>
    <name evidence="1" type="ORF">SCSS39_01883</name>
</gene>
<evidence type="ECO:0000313" key="1">
    <source>
        <dbReference type="EMBL" id="VUX09973.1"/>
    </source>
</evidence>
<evidence type="ECO:0000313" key="2">
    <source>
        <dbReference type="Proteomes" id="UP000385544"/>
    </source>
</evidence>
<dbReference type="EMBL" id="CABHMZ010000028">
    <property type="protein sequence ID" value="VUX09973.1"/>
    <property type="molecule type" value="Genomic_DNA"/>
</dbReference>
<dbReference type="Proteomes" id="UP000385544">
    <property type="component" value="Unassembled WGS sequence"/>
</dbReference>
<reference evidence="1 2" key="1">
    <citation type="submission" date="2019-07" db="EMBL/GenBank/DDBJ databases">
        <authorList>
            <person name="Hibberd C M."/>
            <person name="Gehrig L. J."/>
            <person name="Chang H.-W."/>
            <person name="Venkatesh S."/>
        </authorList>
    </citation>
    <scope>NUCLEOTIDE SEQUENCE [LARGE SCALE GENOMIC DNA]</scope>
    <source>
        <strain evidence="1">Streptococcus_constellatus_SS_Bg39</strain>
    </source>
</reference>
<dbReference type="OrthoDB" id="2224565at2"/>